<evidence type="ECO:0000313" key="2">
    <source>
        <dbReference type="Proteomes" id="UP000257109"/>
    </source>
</evidence>
<protein>
    <recommendedName>
        <fullName evidence="3">Retrotransposon gag domain-containing protein</fullName>
    </recommendedName>
</protein>
<dbReference type="OrthoDB" id="999762at2759"/>
<keyword evidence="2" id="KW-1185">Reference proteome</keyword>
<dbReference type="AlphaFoldDB" id="A0A371IAC2"/>
<dbReference type="EMBL" id="QJKJ01000544">
    <property type="protein sequence ID" value="RDY11987.1"/>
    <property type="molecule type" value="Genomic_DNA"/>
</dbReference>
<organism evidence="1 2">
    <name type="scientific">Mucuna pruriens</name>
    <name type="common">Velvet bean</name>
    <name type="synonym">Dolichos pruriens</name>
    <dbReference type="NCBI Taxonomy" id="157652"/>
    <lineage>
        <taxon>Eukaryota</taxon>
        <taxon>Viridiplantae</taxon>
        <taxon>Streptophyta</taxon>
        <taxon>Embryophyta</taxon>
        <taxon>Tracheophyta</taxon>
        <taxon>Spermatophyta</taxon>
        <taxon>Magnoliopsida</taxon>
        <taxon>eudicotyledons</taxon>
        <taxon>Gunneridae</taxon>
        <taxon>Pentapetalae</taxon>
        <taxon>rosids</taxon>
        <taxon>fabids</taxon>
        <taxon>Fabales</taxon>
        <taxon>Fabaceae</taxon>
        <taxon>Papilionoideae</taxon>
        <taxon>50 kb inversion clade</taxon>
        <taxon>NPAAA clade</taxon>
        <taxon>indigoferoid/millettioid clade</taxon>
        <taxon>Phaseoleae</taxon>
        <taxon>Mucuna</taxon>
    </lineage>
</organism>
<evidence type="ECO:0000313" key="1">
    <source>
        <dbReference type="EMBL" id="RDY11987.1"/>
    </source>
</evidence>
<reference evidence="1" key="1">
    <citation type="submission" date="2018-05" db="EMBL/GenBank/DDBJ databases">
        <title>Draft genome of Mucuna pruriens seed.</title>
        <authorList>
            <person name="Nnadi N.E."/>
            <person name="Vos R."/>
            <person name="Hasami M.H."/>
            <person name="Devisetty U.K."/>
            <person name="Aguiy J.C."/>
        </authorList>
    </citation>
    <scope>NUCLEOTIDE SEQUENCE [LARGE SCALE GENOMIC DNA]</scope>
    <source>
        <strain evidence="1">JCA_2017</strain>
    </source>
</reference>
<accession>A0A371IAC2</accession>
<dbReference type="Proteomes" id="UP000257109">
    <property type="component" value="Unassembled WGS sequence"/>
</dbReference>
<feature type="non-terminal residue" evidence="1">
    <location>
        <position position="1"/>
    </location>
</feature>
<comment type="caution">
    <text evidence="1">The sequence shown here is derived from an EMBL/GenBank/DDBJ whole genome shotgun (WGS) entry which is preliminary data.</text>
</comment>
<sequence>MRLQGIPKDYIKMKAFPFSLDEVAKDWFSSRRLEPRPSKKNFVGKDNILERLYMSTGKDLSYVPHVHIIKLASSLTMMDKCMINVASGGALMDKTPVVARQLISNMVSNTQQFGIRGTDPPQLVNEVSAIDNLRLENQLTELTSLVR</sequence>
<proteinExistence type="predicted"/>
<evidence type="ECO:0008006" key="3">
    <source>
        <dbReference type="Google" id="ProtNLM"/>
    </source>
</evidence>
<gene>
    <name evidence="1" type="ORF">CR513_03279</name>
</gene>
<name>A0A371IAC2_MUCPR</name>